<name>A0A6C0KD05_9ZZZZ</name>
<evidence type="ECO:0008006" key="2">
    <source>
        <dbReference type="Google" id="ProtNLM"/>
    </source>
</evidence>
<dbReference type="AlphaFoldDB" id="A0A6C0KD05"/>
<dbReference type="EMBL" id="MN740848">
    <property type="protein sequence ID" value="QHU14976.1"/>
    <property type="molecule type" value="Genomic_DNA"/>
</dbReference>
<evidence type="ECO:0000313" key="1">
    <source>
        <dbReference type="EMBL" id="QHU14976.1"/>
    </source>
</evidence>
<organism evidence="1">
    <name type="scientific">viral metagenome</name>
    <dbReference type="NCBI Taxonomy" id="1070528"/>
    <lineage>
        <taxon>unclassified sequences</taxon>
        <taxon>metagenomes</taxon>
        <taxon>organismal metagenomes</taxon>
    </lineage>
</organism>
<protein>
    <recommendedName>
        <fullName evidence="2">C2H2-type domain-containing protein</fullName>
    </recommendedName>
</protein>
<reference evidence="1" key="1">
    <citation type="journal article" date="2020" name="Nature">
        <title>Giant virus diversity and host interactions through global metagenomics.</title>
        <authorList>
            <person name="Schulz F."/>
            <person name="Roux S."/>
            <person name="Paez-Espino D."/>
            <person name="Jungbluth S."/>
            <person name="Walsh D.A."/>
            <person name="Denef V.J."/>
            <person name="McMahon K.D."/>
            <person name="Konstantinidis K.T."/>
            <person name="Eloe-Fadrosh E.A."/>
            <person name="Kyrpides N.C."/>
            <person name="Woyke T."/>
        </authorList>
    </citation>
    <scope>NUCLEOTIDE SEQUENCE</scope>
    <source>
        <strain evidence="1">GVMAG-S-1102244-55</strain>
    </source>
</reference>
<proteinExistence type="predicted"/>
<accession>A0A6C0KD05</accession>
<sequence length="334" mass="38418">MLPNVTKTSPKSRKSRKKSQKFYCECCDYHSSRKNDYIKHLATQKHKKKASPNVTKTSPKNVKTRTKVAKIFVCECCNKEYKSRNGLWRHKKKCMPVNLENNAKVEELEAKLQLVMETQIKQNTQLFKKQGQFMEMVAPVMKHIGENGGISSQNNCNNTTNNTINNNININLYLNEHCKNALNIEDFVKKIQLSLEDYNFALENGYAKGVTNVLIKNIEDLDDTQRPIHSSDKKRGKFYVKSQGEWKKENGEMVDKVITTVGNKLNTYDVDNITAEDFKDPEVMDLYQKNTLKLAKKSDPKEANKERKKIKSELANTVSLKDALEKANEQITND</sequence>